<gene>
    <name evidence="1" type="ORF">XELAEV_18013307mg</name>
</gene>
<protein>
    <submittedName>
        <fullName evidence="1">Uncharacterized protein</fullName>
    </submittedName>
</protein>
<evidence type="ECO:0000313" key="1">
    <source>
        <dbReference type="EMBL" id="OCT95619.1"/>
    </source>
</evidence>
<dbReference type="Proteomes" id="UP000694892">
    <property type="component" value="Chromosome 2L"/>
</dbReference>
<accession>A0A974DPE1</accession>
<evidence type="ECO:0000313" key="2">
    <source>
        <dbReference type="Proteomes" id="UP000694892"/>
    </source>
</evidence>
<sequence>MNKNKVLALQGLTCTPVSIELSTKAVIYGKYSKRVNKGFWVIYINIDGLNIGLWSSTGVMGKAVAVEVVFQLALFLSRMIKCSEVTGRFLR</sequence>
<proteinExistence type="predicted"/>
<dbReference type="EMBL" id="CM004468">
    <property type="protein sequence ID" value="OCT95619.1"/>
    <property type="molecule type" value="Genomic_DNA"/>
</dbReference>
<dbReference type="AlphaFoldDB" id="A0A974DPE1"/>
<organism evidence="1 2">
    <name type="scientific">Xenopus laevis</name>
    <name type="common">African clawed frog</name>
    <dbReference type="NCBI Taxonomy" id="8355"/>
    <lineage>
        <taxon>Eukaryota</taxon>
        <taxon>Metazoa</taxon>
        <taxon>Chordata</taxon>
        <taxon>Craniata</taxon>
        <taxon>Vertebrata</taxon>
        <taxon>Euteleostomi</taxon>
        <taxon>Amphibia</taxon>
        <taxon>Batrachia</taxon>
        <taxon>Anura</taxon>
        <taxon>Pipoidea</taxon>
        <taxon>Pipidae</taxon>
        <taxon>Xenopodinae</taxon>
        <taxon>Xenopus</taxon>
        <taxon>Xenopus</taxon>
    </lineage>
</organism>
<reference evidence="2" key="1">
    <citation type="journal article" date="2016" name="Nature">
        <title>Genome evolution in the allotetraploid frog Xenopus laevis.</title>
        <authorList>
            <person name="Session A.M."/>
            <person name="Uno Y."/>
            <person name="Kwon T."/>
            <person name="Chapman J.A."/>
            <person name="Toyoda A."/>
            <person name="Takahashi S."/>
            <person name="Fukui A."/>
            <person name="Hikosaka A."/>
            <person name="Suzuki A."/>
            <person name="Kondo M."/>
            <person name="van Heeringen S.J."/>
            <person name="Quigley I."/>
            <person name="Heinz S."/>
            <person name="Ogino H."/>
            <person name="Ochi H."/>
            <person name="Hellsten U."/>
            <person name="Lyons J.B."/>
            <person name="Simakov O."/>
            <person name="Putnam N."/>
            <person name="Stites J."/>
            <person name="Kuroki Y."/>
            <person name="Tanaka T."/>
            <person name="Michiue T."/>
            <person name="Watanabe M."/>
            <person name="Bogdanovic O."/>
            <person name="Lister R."/>
            <person name="Georgiou G."/>
            <person name="Paranjpe S.S."/>
            <person name="van Kruijsbergen I."/>
            <person name="Shu S."/>
            <person name="Carlson J."/>
            <person name="Kinoshita T."/>
            <person name="Ohta Y."/>
            <person name="Mawaribuchi S."/>
            <person name="Jenkins J."/>
            <person name="Grimwood J."/>
            <person name="Schmutz J."/>
            <person name="Mitros T."/>
            <person name="Mozaffari S.V."/>
            <person name="Suzuki Y."/>
            <person name="Haramoto Y."/>
            <person name="Yamamoto T.S."/>
            <person name="Takagi C."/>
            <person name="Heald R."/>
            <person name="Miller K."/>
            <person name="Haudenschild C."/>
            <person name="Kitzman J."/>
            <person name="Nakayama T."/>
            <person name="Izutsu Y."/>
            <person name="Robert J."/>
            <person name="Fortriede J."/>
            <person name="Burns K."/>
            <person name="Lotay V."/>
            <person name="Karimi K."/>
            <person name="Yasuoka Y."/>
            <person name="Dichmann D.S."/>
            <person name="Flajnik M.F."/>
            <person name="Houston D.W."/>
            <person name="Shendure J."/>
            <person name="DuPasquier L."/>
            <person name="Vize P.D."/>
            <person name="Zorn A.M."/>
            <person name="Ito M."/>
            <person name="Marcotte E.M."/>
            <person name="Wallingford J.B."/>
            <person name="Ito Y."/>
            <person name="Asashima M."/>
            <person name="Ueno N."/>
            <person name="Matsuda Y."/>
            <person name="Veenstra G.J."/>
            <person name="Fujiyama A."/>
            <person name="Harland R.M."/>
            <person name="Taira M."/>
            <person name="Rokhsar D.S."/>
        </authorList>
    </citation>
    <scope>NUCLEOTIDE SEQUENCE [LARGE SCALE GENOMIC DNA]</scope>
    <source>
        <strain evidence="2">J</strain>
    </source>
</reference>
<name>A0A974DPE1_XENLA</name>